<dbReference type="InterPro" id="IPR003347">
    <property type="entry name" value="JmjC_dom"/>
</dbReference>
<dbReference type="Pfam" id="PF13621">
    <property type="entry name" value="Cupin_8"/>
    <property type="match status" value="1"/>
</dbReference>
<keyword evidence="1" id="KW-0472">Membrane</keyword>
<keyword evidence="4" id="KW-1185">Reference proteome</keyword>
<dbReference type="Proteomes" id="UP001374579">
    <property type="component" value="Unassembled WGS sequence"/>
</dbReference>
<keyword evidence="1" id="KW-0812">Transmembrane</keyword>
<dbReference type="Gene3D" id="2.60.120.650">
    <property type="entry name" value="Cupin"/>
    <property type="match status" value="1"/>
</dbReference>
<keyword evidence="1" id="KW-1133">Transmembrane helix</keyword>
<dbReference type="SUPFAM" id="SSF51197">
    <property type="entry name" value="Clavaminate synthase-like"/>
    <property type="match status" value="1"/>
</dbReference>
<reference evidence="3 4" key="1">
    <citation type="submission" date="2024-02" db="EMBL/GenBank/DDBJ databases">
        <title>Chromosome-scale genome assembly of the rough periwinkle Littorina saxatilis.</title>
        <authorList>
            <person name="De Jode A."/>
            <person name="Faria R."/>
            <person name="Formenti G."/>
            <person name="Sims Y."/>
            <person name="Smith T.P."/>
            <person name="Tracey A."/>
            <person name="Wood J.M.D."/>
            <person name="Zagrodzka Z.B."/>
            <person name="Johannesson K."/>
            <person name="Butlin R.K."/>
            <person name="Leder E.H."/>
        </authorList>
    </citation>
    <scope>NUCLEOTIDE SEQUENCE [LARGE SCALE GENOMIC DNA]</scope>
    <source>
        <strain evidence="3">Snail1</strain>
        <tissue evidence="3">Muscle</tissue>
    </source>
</reference>
<protein>
    <recommendedName>
        <fullName evidence="2">JmjC domain-containing protein</fullName>
    </recommendedName>
</protein>
<comment type="caution">
    <text evidence="3">The sequence shown here is derived from an EMBL/GenBank/DDBJ whole genome shotgun (WGS) entry which is preliminary data.</text>
</comment>
<evidence type="ECO:0000256" key="1">
    <source>
        <dbReference type="SAM" id="Phobius"/>
    </source>
</evidence>
<proteinExistence type="predicted"/>
<dbReference type="AlphaFoldDB" id="A0AAN9BZ84"/>
<accession>A0AAN9BZ84</accession>
<sequence>MAVSKEQDTFNPEELFQDLYNKAVTSGLTQHDISKLPALADIRVRRKNSFLSCFLSTLKYLLLFSILLCLVWFVDWPIHKDKLVTLWFRAAGIHKDDVDLEKCVIRTPDVITDLFRPPVDCSFCQNVTEAERLHSLLPEDFEDFYAYSGRPVVVVDATKNWSALETFSFQFFQGIYSEGSTALKSVESRCQFFPYKTEFRGLGEVFSMSSDRAHMRGGAKPWYIGWSNCDAAAGNVLRQHYQRPYFLPRAAESSKTDWIFMGSPGYGAHMHVDNVHLPSWQAQITGTKRWTLEPPSECYTQCAARLQVDVRPGDIIVLDTNKWFHSTLNIGDVISITIGSEYD</sequence>
<dbReference type="PROSITE" id="PS51184">
    <property type="entry name" value="JMJC"/>
    <property type="match status" value="1"/>
</dbReference>
<organism evidence="3 4">
    <name type="scientific">Littorina saxatilis</name>
    <dbReference type="NCBI Taxonomy" id="31220"/>
    <lineage>
        <taxon>Eukaryota</taxon>
        <taxon>Metazoa</taxon>
        <taxon>Spiralia</taxon>
        <taxon>Lophotrochozoa</taxon>
        <taxon>Mollusca</taxon>
        <taxon>Gastropoda</taxon>
        <taxon>Caenogastropoda</taxon>
        <taxon>Littorinimorpha</taxon>
        <taxon>Littorinoidea</taxon>
        <taxon>Littorinidae</taxon>
        <taxon>Littorina</taxon>
    </lineage>
</organism>
<evidence type="ECO:0000313" key="3">
    <source>
        <dbReference type="EMBL" id="KAK7114488.1"/>
    </source>
</evidence>
<evidence type="ECO:0000259" key="2">
    <source>
        <dbReference type="PROSITE" id="PS51184"/>
    </source>
</evidence>
<gene>
    <name evidence="3" type="ORF">V1264_000543</name>
</gene>
<name>A0AAN9BZ84_9CAEN</name>
<dbReference type="EMBL" id="JBAMIC010000001">
    <property type="protein sequence ID" value="KAK7114488.1"/>
    <property type="molecule type" value="Genomic_DNA"/>
</dbReference>
<evidence type="ECO:0000313" key="4">
    <source>
        <dbReference type="Proteomes" id="UP001374579"/>
    </source>
</evidence>
<dbReference type="InterPro" id="IPR041667">
    <property type="entry name" value="Cupin_8"/>
</dbReference>
<dbReference type="InterPro" id="IPR050910">
    <property type="entry name" value="JMJD6_ArgDemeth/LysHydrox"/>
</dbReference>
<dbReference type="PANTHER" id="PTHR12480:SF19">
    <property type="entry name" value="CUPIN-LIKE DOMAIN-CONTAINING PROTEIN"/>
    <property type="match status" value="1"/>
</dbReference>
<dbReference type="GO" id="GO:0016706">
    <property type="term" value="F:2-oxoglutarate-dependent dioxygenase activity"/>
    <property type="evidence" value="ECO:0007669"/>
    <property type="project" value="TreeGrafter"/>
</dbReference>
<dbReference type="PANTHER" id="PTHR12480">
    <property type="entry name" value="ARGININE DEMETHYLASE AND LYSYL-HYDROXYLASE JMJD"/>
    <property type="match status" value="1"/>
</dbReference>
<feature type="domain" description="JmjC" evidence="2">
    <location>
        <begin position="232"/>
        <end position="343"/>
    </location>
</feature>
<feature type="transmembrane region" description="Helical" evidence="1">
    <location>
        <begin position="50"/>
        <end position="74"/>
    </location>
</feature>